<dbReference type="InterPro" id="IPR008441">
    <property type="entry name" value="AfumC-like_glycosyl_Trfase"/>
</dbReference>
<dbReference type="Gene3D" id="3.90.550.20">
    <property type="match status" value="1"/>
</dbReference>
<proteinExistence type="predicted"/>
<evidence type="ECO:0000313" key="2">
    <source>
        <dbReference type="Proteomes" id="UP000594834"/>
    </source>
</evidence>
<gene>
    <name evidence="1" type="ORF">I6G26_07290</name>
</gene>
<evidence type="ECO:0000313" key="1">
    <source>
        <dbReference type="EMBL" id="QPT45616.1"/>
    </source>
</evidence>
<name>A0A7T3C123_MORNO</name>
<organism evidence="1 2">
    <name type="scientific">Moraxella nonliquefaciens</name>
    <dbReference type="NCBI Taxonomy" id="478"/>
    <lineage>
        <taxon>Bacteria</taxon>
        <taxon>Pseudomonadati</taxon>
        <taxon>Pseudomonadota</taxon>
        <taxon>Gammaproteobacteria</taxon>
        <taxon>Moraxellales</taxon>
        <taxon>Moraxellaceae</taxon>
        <taxon>Moraxella</taxon>
    </lineage>
</organism>
<protein>
    <submittedName>
        <fullName evidence="1">Capsular polysaccharide synthesis protein</fullName>
    </submittedName>
</protein>
<sequence>MTLQKLIHQIDTPTPKMMNIKKWEQKPYKAFYRTFVPKSTRIQHKKNASLEHQAHLAHCFTRLIEYYQSGELGHLKIKPKKHLPHQKIIWQYWGQGIDDNLPNIVKLCFASIDKYKGDSTVIRLDDDNIHEYLDLPDFIWQKRQNPEFKHAFFADLIRLALLYAYGGIWIDATILLTNEINDNIKHQDFFMFQRCPNALNKQFWQNFNIDYFGWDDGHLVNVLNSFIVAKKNHELIGICLDLLLNFWKNQSHITHYFFFQILFDTLIKHEYSSLNCQIIDDTLPHLLIANINQPFDEMVYQDILGKSNIHKLRYINTSNPYIDRIANAML</sequence>
<dbReference type="Proteomes" id="UP000594834">
    <property type="component" value="Chromosome"/>
</dbReference>
<reference evidence="1 2" key="1">
    <citation type="submission" date="2020-12" db="EMBL/GenBank/DDBJ databases">
        <title>FDA dAtabase for Regulatory Grade micrObial Sequences (FDA-ARGOS): Supporting development and validation of Infectious Disease Dx tests.</title>
        <authorList>
            <person name="Sproer C."/>
            <person name="Gronow S."/>
            <person name="Severitt S."/>
            <person name="Schroder I."/>
            <person name="Tallon L."/>
            <person name="Sadzewicz L."/>
            <person name="Zhao X."/>
            <person name="Boylan J."/>
            <person name="Ott S."/>
            <person name="Bowen H."/>
            <person name="Vavikolanu K."/>
            <person name="Mehta A."/>
            <person name="Aluvathingal J."/>
            <person name="Nadendla S."/>
            <person name="Lowell S."/>
            <person name="Myers T."/>
            <person name="Yan Y."/>
            <person name="Sichtig H."/>
        </authorList>
    </citation>
    <scope>NUCLEOTIDE SEQUENCE [LARGE SCALE GENOMIC DNA]</scope>
    <source>
        <strain evidence="1 2">FDAARGOS_869</strain>
    </source>
</reference>
<accession>A0A7T3C123</accession>
<dbReference type="SUPFAM" id="SSF53448">
    <property type="entry name" value="Nucleotide-diphospho-sugar transferases"/>
    <property type="match status" value="1"/>
</dbReference>
<dbReference type="EMBL" id="CP065728">
    <property type="protein sequence ID" value="QPT45616.1"/>
    <property type="molecule type" value="Genomic_DNA"/>
</dbReference>
<dbReference type="InterPro" id="IPR029044">
    <property type="entry name" value="Nucleotide-diphossugar_trans"/>
</dbReference>
<dbReference type="Pfam" id="PF05704">
    <property type="entry name" value="Caps_synth"/>
    <property type="match status" value="1"/>
</dbReference>
<keyword evidence="2" id="KW-1185">Reference proteome</keyword>